<accession>A0A0E9SNY2</accession>
<reference evidence="1" key="2">
    <citation type="journal article" date="2015" name="Fish Shellfish Immunol.">
        <title>Early steps in the European eel (Anguilla anguilla)-Vibrio vulnificus interaction in the gills: Role of the RtxA13 toxin.</title>
        <authorList>
            <person name="Callol A."/>
            <person name="Pajuelo D."/>
            <person name="Ebbesson L."/>
            <person name="Teles M."/>
            <person name="MacKenzie S."/>
            <person name="Amaro C."/>
        </authorList>
    </citation>
    <scope>NUCLEOTIDE SEQUENCE</scope>
</reference>
<reference evidence="1" key="1">
    <citation type="submission" date="2014-11" db="EMBL/GenBank/DDBJ databases">
        <authorList>
            <person name="Amaro Gonzalez C."/>
        </authorList>
    </citation>
    <scope>NUCLEOTIDE SEQUENCE</scope>
</reference>
<protein>
    <submittedName>
        <fullName evidence="1">Uncharacterized protein</fullName>
    </submittedName>
</protein>
<proteinExistence type="predicted"/>
<sequence length="72" mass="8089">MPFIKLQLGGAYSIPTVCSTERLALLRVSYRNNGNDHRLSVLKDINFCTFCLQVKALNSDITSHVHTIKPQT</sequence>
<name>A0A0E9SNY2_ANGAN</name>
<dbReference type="EMBL" id="GBXM01065498">
    <property type="protein sequence ID" value="JAH43079.1"/>
    <property type="molecule type" value="Transcribed_RNA"/>
</dbReference>
<dbReference type="AlphaFoldDB" id="A0A0E9SNY2"/>
<organism evidence="1">
    <name type="scientific">Anguilla anguilla</name>
    <name type="common">European freshwater eel</name>
    <name type="synonym">Muraena anguilla</name>
    <dbReference type="NCBI Taxonomy" id="7936"/>
    <lineage>
        <taxon>Eukaryota</taxon>
        <taxon>Metazoa</taxon>
        <taxon>Chordata</taxon>
        <taxon>Craniata</taxon>
        <taxon>Vertebrata</taxon>
        <taxon>Euteleostomi</taxon>
        <taxon>Actinopterygii</taxon>
        <taxon>Neopterygii</taxon>
        <taxon>Teleostei</taxon>
        <taxon>Anguilliformes</taxon>
        <taxon>Anguillidae</taxon>
        <taxon>Anguilla</taxon>
    </lineage>
</organism>
<evidence type="ECO:0000313" key="1">
    <source>
        <dbReference type="EMBL" id="JAH43079.1"/>
    </source>
</evidence>